<organism evidence="2 3">
    <name type="scientific">Lysobacter spongiicola DSM 21749</name>
    <dbReference type="NCBI Taxonomy" id="1122188"/>
    <lineage>
        <taxon>Bacteria</taxon>
        <taxon>Pseudomonadati</taxon>
        <taxon>Pseudomonadota</taxon>
        <taxon>Gammaproteobacteria</taxon>
        <taxon>Lysobacterales</taxon>
        <taxon>Lysobacteraceae</taxon>
        <taxon>Novilysobacter</taxon>
    </lineage>
</organism>
<dbReference type="STRING" id="1122188.SAMN02745674_02434"/>
<keyword evidence="3" id="KW-1185">Reference proteome</keyword>
<name>A0A1T4RY26_9GAMM</name>
<feature type="domain" description="ABC-type transport auxiliary lipoprotein component" evidence="1">
    <location>
        <begin position="47"/>
        <end position="208"/>
    </location>
</feature>
<dbReference type="InterPro" id="IPR005586">
    <property type="entry name" value="ABC_trans_aux"/>
</dbReference>
<dbReference type="Gene3D" id="3.40.50.10610">
    <property type="entry name" value="ABC-type transport auxiliary lipoprotein component"/>
    <property type="match status" value="1"/>
</dbReference>
<evidence type="ECO:0000313" key="2">
    <source>
        <dbReference type="EMBL" id="SKA20491.1"/>
    </source>
</evidence>
<dbReference type="OrthoDB" id="5795476at2"/>
<protein>
    <submittedName>
        <fullName evidence="2">Cholesterol transport system auxiliary component</fullName>
    </submittedName>
</protein>
<evidence type="ECO:0000313" key="3">
    <source>
        <dbReference type="Proteomes" id="UP000190061"/>
    </source>
</evidence>
<dbReference type="Pfam" id="PF03886">
    <property type="entry name" value="ABC_trans_aux"/>
    <property type="match status" value="1"/>
</dbReference>
<dbReference type="SUPFAM" id="SSF159594">
    <property type="entry name" value="XCC0632-like"/>
    <property type="match status" value="1"/>
</dbReference>
<dbReference type="EMBL" id="FUXP01000011">
    <property type="protein sequence ID" value="SKA20491.1"/>
    <property type="molecule type" value="Genomic_DNA"/>
</dbReference>
<accession>A0A1T4RY26</accession>
<dbReference type="RefSeq" id="WP_078758977.1">
    <property type="nucleotide sequence ID" value="NZ_FUXP01000011.1"/>
</dbReference>
<sequence>MKPILSHTPVRRPARASLPLLAGVLVLALLPGCSILGGKERTPTTIYTLNPQVAAEPSWPQVDWQLALPAATASAMVDSMRVVVRPRPNELQVYKGARWSDVPPNMVEEAILHTLERSGRIGAVARQGSGVGGDYRLVLDVRRFESEYAGAAVPSAVVEVNAKLLHAPDQQIVAGHTFSHATPATGTEVDAVVQAFEQSLEAVTAEMAGWILTNGDTHEAEHR</sequence>
<dbReference type="AlphaFoldDB" id="A0A1T4RY26"/>
<reference evidence="2 3" key="1">
    <citation type="submission" date="2017-02" db="EMBL/GenBank/DDBJ databases">
        <authorList>
            <person name="Peterson S.W."/>
        </authorList>
    </citation>
    <scope>NUCLEOTIDE SEQUENCE [LARGE SCALE GENOMIC DNA]</scope>
    <source>
        <strain evidence="2 3">DSM 21749</strain>
    </source>
</reference>
<dbReference type="Proteomes" id="UP000190061">
    <property type="component" value="Unassembled WGS sequence"/>
</dbReference>
<proteinExistence type="predicted"/>
<gene>
    <name evidence="2" type="ORF">SAMN02745674_02434</name>
</gene>
<evidence type="ECO:0000259" key="1">
    <source>
        <dbReference type="Pfam" id="PF03886"/>
    </source>
</evidence>